<gene>
    <name evidence="5 6" type="primary">tnfrsf14</name>
</gene>
<sequence length="318" mass="34538">MKSAGETWIKTLFSLLKDMLFLRTIISMVAFLVAANFELCFCGCARAEYEINGECCPMCAPGNRVYWHCTVDTSTTCVPCLASTFTDEPNGLTKCFPCTVCATVKGLKVQKSCMRFGDTLCEPQEGFHCIKQKKGSCELAVEHSKCQPGQYIENTGTALSDTVCVDCTDGSYSNGSVMSCLPHSKCEMMGFKEKKAGTTSSDAECEKVTSVGLVVLVTIAVVLVVAGTVAALLACIKYRKCNPQHSNKDVEYKSKQPSEDDDVHHRHFLWLLSDLCACGHFGICPTLSIKTSSSCSTTYKLKGETSISNRVVTMDAGL</sequence>
<dbReference type="CDD" id="cd13405">
    <property type="entry name" value="TNFRSF14_teleost"/>
    <property type="match status" value="1"/>
</dbReference>
<keyword evidence="4" id="KW-1185">Reference proteome</keyword>
<evidence type="ECO:0000313" key="6">
    <source>
        <dbReference type="ZFIN" id="ZDB-GENE-081105-144"/>
    </source>
</evidence>
<organism evidence="4 5">
    <name type="scientific">Danio rerio</name>
    <name type="common">Zebrafish</name>
    <name type="synonym">Brachydanio rerio</name>
    <dbReference type="NCBI Taxonomy" id="7955"/>
    <lineage>
        <taxon>Eukaryota</taxon>
        <taxon>Metazoa</taxon>
        <taxon>Chordata</taxon>
        <taxon>Craniata</taxon>
        <taxon>Vertebrata</taxon>
        <taxon>Euteleostomi</taxon>
        <taxon>Actinopterygii</taxon>
        <taxon>Neopterygii</taxon>
        <taxon>Teleostei</taxon>
        <taxon>Ostariophysi</taxon>
        <taxon>Cypriniformes</taxon>
        <taxon>Danionidae</taxon>
        <taxon>Danioninae</taxon>
        <taxon>Danio</taxon>
    </lineage>
</organism>
<dbReference type="RefSeq" id="XP_068079237.1">
    <property type="nucleotide sequence ID" value="XM_068223136.2"/>
</dbReference>
<protein>
    <submittedName>
        <fullName evidence="5">Tumor necrosis factor receptor superfamily member 5 isoform X1</fullName>
    </submittedName>
</protein>
<keyword evidence="5" id="KW-0675">Receptor</keyword>
<name>A0AB32TWJ0_DANRE</name>
<dbReference type="KEGG" id="dre:100535903"/>
<dbReference type="PROSITE" id="PS50050">
    <property type="entry name" value="TNFR_NGFR_2"/>
    <property type="match status" value="1"/>
</dbReference>
<dbReference type="ZFIN" id="ZDB-GENE-081105-144">
    <property type="gene designation" value="tnfrsf14"/>
</dbReference>
<evidence type="ECO:0000313" key="5">
    <source>
        <dbReference type="RefSeq" id="XP_068079237.1"/>
    </source>
</evidence>
<evidence type="ECO:0000313" key="4">
    <source>
        <dbReference type="Proteomes" id="UP000000437"/>
    </source>
</evidence>
<evidence type="ECO:0000256" key="1">
    <source>
        <dbReference type="PROSITE-ProRule" id="PRU00206"/>
    </source>
</evidence>
<feature type="repeat" description="TNFR-Cys" evidence="1">
    <location>
        <begin position="79"/>
        <end position="121"/>
    </location>
</feature>
<keyword evidence="1" id="KW-1015">Disulfide bond</keyword>
<dbReference type="SMART" id="SM00208">
    <property type="entry name" value="TNFR"/>
    <property type="match status" value="4"/>
</dbReference>
<accession>A0AB32TWJ0</accession>
<dbReference type="Proteomes" id="UP000000437">
    <property type="component" value="Chromosome 8"/>
</dbReference>
<dbReference type="AGR" id="ZFIN:ZDB-GENE-081105-144"/>
<feature type="disulfide bond" evidence="1">
    <location>
        <begin position="80"/>
        <end position="95"/>
    </location>
</feature>
<dbReference type="CTD" id="8764"/>
<dbReference type="InterPro" id="IPR001368">
    <property type="entry name" value="TNFR/NGFR_Cys_rich_reg"/>
</dbReference>
<feature type="domain" description="TNFR-Cys" evidence="3">
    <location>
        <begin position="79"/>
        <end position="121"/>
    </location>
</feature>
<dbReference type="Pfam" id="PF00020">
    <property type="entry name" value="TNFR_c6"/>
    <property type="match status" value="2"/>
</dbReference>
<dbReference type="PANTHER" id="PTHR46838:SF1">
    <property type="entry name" value="TUMOR NECROSIS FACTOR RECEPTOR SUPERFAMILY MEMBER 14"/>
    <property type="match status" value="1"/>
</dbReference>
<evidence type="ECO:0000259" key="3">
    <source>
        <dbReference type="PROSITE" id="PS50050"/>
    </source>
</evidence>
<dbReference type="SUPFAM" id="SSF57586">
    <property type="entry name" value="TNF receptor-like"/>
    <property type="match status" value="2"/>
</dbReference>
<dbReference type="FunFam" id="2.10.50.10:FF:000088">
    <property type="entry name" value="Si:ch211-261n11.7"/>
    <property type="match status" value="1"/>
</dbReference>
<dbReference type="AlphaFoldDB" id="A0AB32TWJ0"/>
<comment type="caution">
    <text evidence="1">Lacks conserved residue(s) required for the propagation of feature annotation.</text>
</comment>
<reference evidence="5" key="1">
    <citation type="submission" date="2025-08" db="UniProtKB">
        <authorList>
            <consortium name="RefSeq"/>
        </authorList>
    </citation>
    <scope>IDENTIFICATION</scope>
    <source>
        <strain evidence="5">Tuebingen</strain>
        <tissue evidence="5">Fibroblasts and whole tissue</tissue>
    </source>
</reference>
<feature type="transmembrane region" description="Helical" evidence="2">
    <location>
        <begin position="211"/>
        <end position="236"/>
    </location>
</feature>
<dbReference type="PROSITE" id="PS00652">
    <property type="entry name" value="TNFR_NGFR_1"/>
    <property type="match status" value="1"/>
</dbReference>
<dbReference type="PANTHER" id="PTHR46838">
    <property type="entry name" value="TUMOR NECROSIS FACTOR RECEPTOR SUPERFAMILY MEMBER 14"/>
    <property type="match status" value="1"/>
</dbReference>
<dbReference type="GeneID" id="100535903"/>
<proteinExistence type="predicted"/>
<keyword evidence="2" id="KW-0812">Transmembrane</keyword>
<dbReference type="FunFam" id="2.10.50.10:FF:000007">
    <property type="entry name" value="TNF receptor superfamily member 14"/>
    <property type="match status" value="1"/>
</dbReference>
<keyword evidence="2" id="KW-1133">Transmembrane helix</keyword>
<dbReference type="Gene3D" id="2.10.50.10">
    <property type="entry name" value="Tumor Necrosis Factor Receptor, subunit A, domain 2"/>
    <property type="match status" value="3"/>
</dbReference>
<keyword evidence="2" id="KW-0472">Membrane</keyword>
<evidence type="ECO:0000256" key="2">
    <source>
        <dbReference type="SAM" id="Phobius"/>
    </source>
</evidence>
<feature type="transmembrane region" description="Helical" evidence="2">
    <location>
        <begin position="20"/>
        <end position="37"/>
    </location>
</feature>